<evidence type="ECO:0000259" key="1">
    <source>
        <dbReference type="Pfam" id="PF12647"/>
    </source>
</evidence>
<dbReference type="Pfam" id="PF12647">
    <property type="entry name" value="RNHCP"/>
    <property type="match status" value="1"/>
</dbReference>
<dbReference type="Proteomes" id="UP000190637">
    <property type="component" value="Unassembled WGS sequence"/>
</dbReference>
<protein>
    <submittedName>
        <fullName evidence="2">RNHCP domain-containing protein</fullName>
    </submittedName>
</protein>
<proteinExistence type="predicted"/>
<evidence type="ECO:0000313" key="2">
    <source>
        <dbReference type="EMBL" id="SJZ74113.1"/>
    </source>
</evidence>
<organism evidence="2 3">
    <name type="scientific">Marinactinospora thermotolerans DSM 45154</name>
    <dbReference type="NCBI Taxonomy" id="1122192"/>
    <lineage>
        <taxon>Bacteria</taxon>
        <taxon>Bacillati</taxon>
        <taxon>Actinomycetota</taxon>
        <taxon>Actinomycetes</taxon>
        <taxon>Streptosporangiales</taxon>
        <taxon>Nocardiopsidaceae</taxon>
        <taxon>Marinactinospora</taxon>
    </lineage>
</organism>
<keyword evidence="3" id="KW-1185">Reference proteome</keyword>
<dbReference type="InterPro" id="IPR024439">
    <property type="entry name" value="RNHCP"/>
</dbReference>
<feature type="domain" description="RNHCP" evidence="1">
    <location>
        <begin position="15"/>
        <end position="103"/>
    </location>
</feature>
<dbReference type="OrthoDB" id="9809485at2"/>
<reference evidence="2 3" key="1">
    <citation type="submission" date="2017-02" db="EMBL/GenBank/DDBJ databases">
        <authorList>
            <person name="Peterson S.W."/>
        </authorList>
    </citation>
    <scope>NUCLEOTIDE SEQUENCE [LARGE SCALE GENOMIC DNA]</scope>
    <source>
        <strain evidence="2 3">DSM 45154</strain>
    </source>
</reference>
<dbReference type="AlphaFoldDB" id="A0A1T4N4E6"/>
<accession>A0A1T4N4E6</accession>
<dbReference type="RefSeq" id="WP_078760675.1">
    <property type="nucleotide sequence ID" value="NZ_FUWS01000003.1"/>
</dbReference>
<dbReference type="STRING" id="1122192.SAMN02745673_01272"/>
<gene>
    <name evidence="2" type="ORF">SAMN02745673_01272</name>
</gene>
<dbReference type="EMBL" id="FUWS01000003">
    <property type="protein sequence ID" value="SJZ74113.1"/>
    <property type="molecule type" value="Genomic_DNA"/>
</dbReference>
<sequence>MSRHHHRSRTRQRAESFRCANCRLDVPMDAPGTAHRNHCPNCLWSRHLDDRVPGDRASQCHARMEPLSIAVRGDGEWVIIHRCTGCDVLSGNRAAGDDNPLSLIRIAVRPLARPPFPLEHLAAL</sequence>
<evidence type="ECO:0000313" key="3">
    <source>
        <dbReference type="Proteomes" id="UP000190637"/>
    </source>
</evidence>
<name>A0A1T4N4E6_9ACTN</name>